<evidence type="ECO:0000256" key="8">
    <source>
        <dbReference type="ARBA" id="ARBA00023170"/>
    </source>
</evidence>
<dbReference type="PRINTS" id="PR00899">
    <property type="entry name" value="GPCRSTE3"/>
</dbReference>
<dbReference type="VEuPathDB" id="FungiDB:BD410DRAFT_773762"/>
<keyword evidence="7 10" id="KW-0472">Membrane</keyword>
<evidence type="ECO:0000313" key="11">
    <source>
        <dbReference type="EMBL" id="TDL19574.1"/>
    </source>
</evidence>
<dbReference type="GO" id="GO:0004934">
    <property type="term" value="F:mating-type alpha-factor pheromone receptor activity"/>
    <property type="evidence" value="ECO:0007669"/>
    <property type="project" value="InterPro"/>
</dbReference>
<reference evidence="11 12" key="1">
    <citation type="submission" date="2018-06" db="EMBL/GenBank/DDBJ databases">
        <title>A transcriptomic atlas of mushroom development highlights an independent origin of complex multicellularity.</title>
        <authorList>
            <consortium name="DOE Joint Genome Institute"/>
            <person name="Krizsan K."/>
            <person name="Almasi E."/>
            <person name="Merenyi Z."/>
            <person name="Sahu N."/>
            <person name="Viragh M."/>
            <person name="Koszo T."/>
            <person name="Mondo S."/>
            <person name="Kiss B."/>
            <person name="Balint B."/>
            <person name="Kues U."/>
            <person name="Barry K."/>
            <person name="Hegedus J.C."/>
            <person name="Henrissat B."/>
            <person name="Johnson J."/>
            <person name="Lipzen A."/>
            <person name="Ohm R."/>
            <person name="Nagy I."/>
            <person name="Pangilinan J."/>
            <person name="Yan J."/>
            <person name="Xiong Y."/>
            <person name="Grigoriev I.V."/>
            <person name="Hibbett D.S."/>
            <person name="Nagy L.G."/>
        </authorList>
    </citation>
    <scope>NUCLEOTIDE SEQUENCE [LARGE SCALE GENOMIC DNA]</scope>
    <source>
        <strain evidence="11 12">SZMC22713</strain>
    </source>
</reference>
<evidence type="ECO:0000313" key="12">
    <source>
        <dbReference type="Proteomes" id="UP000294933"/>
    </source>
</evidence>
<keyword evidence="8" id="KW-0675">Receptor</keyword>
<evidence type="ECO:0000256" key="4">
    <source>
        <dbReference type="ARBA" id="ARBA00022692"/>
    </source>
</evidence>
<dbReference type="GO" id="GO:0000750">
    <property type="term" value="P:pheromone-dependent signal transduction involved in conjugation with cellular fusion"/>
    <property type="evidence" value="ECO:0007669"/>
    <property type="project" value="TreeGrafter"/>
</dbReference>
<evidence type="ECO:0000256" key="10">
    <source>
        <dbReference type="SAM" id="Phobius"/>
    </source>
</evidence>
<keyword evidence="6" id="KW-0297">G-protein coupled receptor</keyword>
<keyword evidence="5 10" id="KW-1133">Transmembrane helix</keyword>
<dbReference type="InterPro" id="IPR000481">
    <property type="entry name" value="GPCR_Pheromne_B_alpha_rcpt"/>
</dbReference>
<dbReference type="Proteomes" id="UP000294933">
    <property type="component" value="Unassembled WGS sequence"/>
</dbReference>
<accession>A0A4Y7PVZ8</accession>
<keyword evidence="3" id="KW-0589">Pheromone response</keyword>
<dbReference type="CDD" id="cd14966">
    <property type="entry name" value="7tmD_STE3"/>
    <property type="match status" value="1"/>
</dbReference>
<evidence type="ECO:0000256" key="3">
    <source>
        <dbReference type="ARBA" id="ARBA00022507"/>
    </source>
</evidence>
<keyword evidence="9" id="KW-0807">Transducer</keyword>
<gene>
    <name evidence="11" type="ORF">BD410DRAFT_773762</name>
</gene>
<dbReference type="AlphaFoldDB" id="A0A4Y7PVZ8"/>
<proteinExistence type="inferred from homology"/>
<keyword evidence="12" id="KW-1185">Reference proteome</keyword>
<dbReference type="PANTHER" id="PTHR28097:SF1">
    <property type="entry name" value="PHEROMONE A FACTOR RECEPTOR"/>
    <property type="match status" value="1"/>
</dbReference>
<dbReference type="InterPro" id="IPR001499">
    <property type="entry name" value="GPCR_STE3"/>
</dbReference>
<dbReference type="PRINTS" id="PR00901">
    <property type="entry name" value="PHEROMONEBAR"/>
</dbReference>
<evidence type="ECO:0000256" key="2">
    <source>
        <dbReference type="ARBA" id="ARBA00011085"/>
    </source>
</evidence>
<evidence type="ECO:0000256" key="9">
    <source>
        <dbReference type="ARBA" id="ARBA00023224"/>
    </source>
</evidence>
<comment type="similarity">
    <text evidence="2">Belongs to the G-protein coupled receptor 4 family.</text>
</comment>
<feature type="transmembrane region" description="Helical" evidence="10">
    <location>
        <begin position="159"/>
        <end position="181"/>
    </location>
</feature>
<dbReference type="GO" id="GO:0005886">
    <property type="term" value="C:plasma membrane"/>
    <property type="evidence" value="ECO:0007669"/>
    <property type="project" value="TreeGrafter"/>
</dbReference>
<dbReference type="EMBL" id="ML170195">
    <property type="protein sequence ID" value="TDL19574.1"/>
    <property type="molecule type" value="Genomic_DNA"/>
</dbReference>
<feature type="transmembrane region" description="Helical" evidence="10">
    <location>
        <begin position="109"/>
        <end position="131"/>
    </location>
</feature>
<protein>
    <submittedName>
        <fullName evidence="11">STE3-domain-containing protein</fullName>
    </submittedName>
</protein>
<keyword evidence="4 10" id="KW-0812">Transmembrane</keyword>
<evidence type="ECO:0000256" key="1">
    <source>
        <dbReference type="ARBA" id="ARBA00004141"/>
    </source>
</evidence>
<dbReference type="OrthoDB" id="2874149at2759"/>
<dbReference type="Pfam" id="PF02076">
    <property type="entry name" value="STE3"/>
    <property type="match status" value="1"/>
</dbReference>
<feature type="transmembrane region" description="Helical" evidence="10">
    <location>
        <begin position="37"/>
        <end position="57"/>
    </location>
</feature>
<evidence type="ECO:0000256" key="6">
    <source>
        <dbReference type="ARBA" id="ARBA00023040"/>
    </source>
</evidence>
<evidence type="ECO:0000256" key="5">
    <source>
        <dbReference type="ARBA" id="ARBA00022989"/>
    </source>
</evidence>
<name>A0A4Y7PVZ8_9AGAM</name>
<feature type="transmembrane region" description="Helical" evidence="10">
    <location>
        <begin position="6"/>
        <end position="25"/>
    </location>
</feature>
<comment type="subcellular location">
    <subcellularLocation>
        <location evidence="1">Membrane</location>
        <topology evidence="1">Multi-pass membrane protein</topology>
    </subcellularLocation>
</comment>
<feature type="transmembrane region" description="Helical" evidence="10">
    <location>
        <begin position="269"/>
        <end position="286"/>
    </location>
</feature>
<evidence type="ECO:0000256" key="7">
    <source>
        <dbReference type="ARBA" id="ARBA00023136"/>
    </source>
</evidence>
<organism evidence="11 12">
    <name type="scientific">Rickenella mellea</name>
    <dbReference type="NCBI Taxonomy" id="50990"/>
    <lineage>
        <taxon>Eukaryota</taxon>
        <taxon>Fungi</taxon>
        <taxon>Dikarya</taxon>
        <taxon>Basidiomycota</taxon>
        <taxon>Agaricomycotina</taxon>
        <taxon>Agaricomycetes</taxon>
        <taxon>Hymenochaetales</taxon>
        <taxon>Rickenellaceae</taxon>
        <taxon>Rickenella</taxon>
    </lineage>
</organism>
<sequence>MEPTYPLYPIISFICFILLLVPLPLHWQLRNAGTSMYIIWTATSGFIMFANSIIWHNNAIDKAPVWCDIAGRVILGNSIAIPACDLCIQRRLYLATRIEIANQKEKMKYFIQDLLVSLGLPLLVLALAYIVQGNRYDIFEELGCYIPIYNVWPAYPIFYMWPLATSSVSLCYSVLTLRAFASRRTELNEFVNSGTLNFKRHVRLMCLASTEIAFTIPLSAWSLQDSIRTINPYISWEHTHFGFSITRTFPDIIWRSDESLRLLIETSRWGIILCAIVFIAFFTFTGESCRTYSPMFGAVLKCLGWSHLNKLKYPTRIRGHDTLPPMFPTDRTGDGTFMSTNPADVVHEMAGRERMATSGHFFDHLSTMVFPDFPAQPHIATNSMMNIANMYPSITC</sequence>
<dbReference type="PANTHER" id="PTHR28097">
    <property type="entry name" value="PHEROMONE A FACTOR RECEPTOR"/>
    <property type="match status" value="1"/>
</dbReference>